<feature type="domain" description="HYR" evidence="4">
    <location>
        <begin position="462"/>
        <end position="556"/>
    </location>
</feature>
<dbReference type="PANTHER" id="PTHR24273">
    <property type="entry name" value="FI04643P-RELATED"/>
    <property type="match status" value="1"/>
</dbReference>
<evidence type="ECO:0000256" key="2">
    <source>
        <dbReference type="ARBA" id="ARBA00022737"/>
    </source>
</evidence>
<evidence type="ECO:0000256" key="1">
    <source>
        <dbReference type="ARBA" id="ARBA00022729"/>
    </source>
</evidence>
<comment type="caution">
    <text evidence="5">The sequence shown here is derived from an EMBL/GenBank/DDBJ whole genome shotgun (WGS) entry which is preliminary data.</text>
</comment>
<protein>
    <submittedName>
        <fullName evidence="5">HYR domain-containing protein</fullName>
    </submittedName>
</protein>
<dbReference type="InterPro" id="IPR016186">
    <property type="entry name" value="C-type_lectin-like/link_sf"/>
</dbReference>
<dbReference type="eggNOG" id="COG2374">
    <property type="taxonomic scope" value="Bacteria"/>
</dbReference>
<dbReference type="InterPro" id="IPR003410">
    <property type="entry name" value="HYR_dom"/>
</dbReference>
<accession>N1WV08</accession>
<proteinExistence type="predicted"/>
<evidence type="ECO:0000259" key="3">
    <source>
        <dbReference type="PROSITE" id="PS50041"/>
    </source>
</evidence>
<reference evidence="5 6" key="1">
    <citation type="journal article" date="2014" name="Genome Biol. Evol.">
        <title>Extensive gene acquisition in the extremely psychrophilic bacterial species Psychroflexus torquis and the link to sea-ice ecosystem specialism.</title>
        <authorList>
            <person name="Feng S."/>
            <person name="Powell S.M."/>
            <person name="Wilson R."/>
            <person name="Bowman J.P."/>
        </authorList>
    </citation>
    <scope>NUCLEOTIDE SEQUENCE [LARGE SCALE GENOMIC DNA]</scope>
    <source>
        <strain evidence="5 6">ACAM 44</strain>
    </source>
</reference>
<keyword evidence="1" id="KW-0732">Signal</keyword>
<dbReference type="PROSITE" id="PS50041">
    <property type="entry name" value="C_TYPE_LECTIN_2"/>
    <property type="match status" value="1"/>
</dbReference>
<keyword evidence="2" id="KW-0677">Repeat</keyword>
<dbReference type="eggNOG" id="COG3209">
    <property type="taxonomic scope" value="Bacteria"/>
</dbReference>
<dbReference type="eggNOG" id="COG2866">
    <property type="taxonomic scope" value="Bacteria"/>
</dbReference>
<dbReference type="SUPFAM" id="SSF56436">
    <property type="entry name" value="C-type lectin-like"/>
    <property type="match status" value="1"/>
</dbReference>
<organism evidence="5 6">
    <name type="scientific">Psychroflexus gondwanensis ACAM 44</name>
    <dbReference type="NCBI Taxonomy" id="1189619"/>
    <lineage>
        <taxon>Bacteria</taxon>
        <taxon>Pseudomonadati</taxon>
        <taxon>Bacteroidota</taxon>
        <taxon>Flavobacteriia</taxon>
        <taxon>Flavobacteriales</taxon>
        <taxon>Flavobacteriaceae</taxon>
        <taxon>Psychroflexus</taxon>
    </lineage>
</organism>
<evidence type="ECO:0000313" key="6">
    <source>
        <dbReference type="Proteomes" id="UP000012317"/>
    </source>
</evidence>
<dbReference type="RefSeq" id="WP_003440085.1">
    <property type="nucleotide sequence ID" value="NZ_APLF01000008.1"/>
</dbReference>
<evidence type="ECO:0000313" key="5">
    <source>
        <dbReference type="EMBL" id="EMY81027.1"/>
    </source>
</evidence>
<dbReference type="Pfam" id="PF18962">
    <property type="entry name" value="Por_Secre_tail"/>
    <property type="match status" value="1"/>
</dbReference>
<dbReference type="EMBL" id="APLF01000008">
    <property type="protein sequence ID" value="EMY81027.1"/>
    <property type="molecule type" value="Genomic_DNA"/>
</dbReference>
<dbReference type="Pfam" id="PF02494">
    <property type="entry name" value="HYR"/>
    <property type="match status" value="1"/>
</dbReference>
<gene>
    <name evidence="5" type="ORF">pgond44_08462</name>
</gene>
<dbReference type="PATRIC" id="fig|1189619.4.peg.1742"/>
<dbReference type="Gene3D" id="3.10.100.10">
    <property type="entry name" value="Mannose-Binding Protein A, subunit A"/>
    <property type="match status" value="1"/>
</dbReference>
<dbReference type="Proteomes" id="UP000012317">
    <property type="component" value="Unassembled WGS sequence"/>
</dbReference>
<dbReference type="PROSITE" id="PS50825">
    <property type="entry name" value="HYR"/>
    <property type="match status" value="1"/>
</dbReference>
<feature type="domain" description="C-type lectin" evidence="3">
    <location>
        <begin position="424"/>
        <end position="497"/>
    </location>
</feature>
<dbReference type="eggNOG" id="COG1470">
    <property type="taxonomic scope" value="Bacteria"/>
</dbReference>
<dbReference type="STRING" id="1189619.pgond44_08462"/>
<sequence length="1292" mass="138678">MIKIYTSILFILLSISLGYSQNNPPIIEQEPSLVVLQNIPQNLDLDELNINVTDLDDDNVIVSSSVSQYDCDNISVLTLAQGYGNGASNTLGAGNVQTFKSISTGFITKLAVEFRGSSTSTTQAEIEVYRNNNFDPNSATDVELIGTLTLNIPTGFNVMGEGIFDKPIYLEENRMYAFRKVSGPGILMRQGSFYYPGRTFNHDFDNTLIINESGGTNNDWKFSITQYALSGLSPLTVPVTADDGTDQTTANVEVYHLSEVLPTIITQDISVNLDENGSINITPQQIDSGSTTACGGNLTLTLDVDNFDCTTIGLNTVTLTGEDEFGNSASATAIVTVVDDLAPVLNCNEDIEVTTLSNSQIVNYTLPTFSDNCLGENLEFPALSGGFSLMGTFNNHTYYISDQSFEDIQDHLNTINEIDEGFPVAINSAQENDFITSKIVELGFNNVLLGAIRTSPTDFEWINGEPFIYTNWSDNEPNNSNGVEDKVEILNTGLWNDAGATPLARRIIIEFPFTLTQTEGLASGSEFPRGTTTNTFEVTDSSGNIGSCSFDVDVVKIETPVIITQDIEIALDENGAATLSPEDIDNGSTSFKVEEQYIPIANQYVISYNVDDFFEEIPAQVITTTEDYTDLTIDLDLATCKQNGLTGAILEIVTVDPATGEPQLDNVLGSSSVDSSQIYGWEGCVPGTFGRVSFDFSEINLSGGTYALVLRSSESTGEIAWRRSSIPTDPSNPYNGGNLWTYDSFFSGEWMENSNLDLQFILKTSTLLTTTLDITEFTCDNLGENTVTLTGEDDFGNSATATAIVTVVDNLAPTVVTQDITVELDETGSVFISVDDIDNGSSDNCSLTNLSLDITEFTCDNLGENTVTLTGEDDFGNSATATAIVTVEDNLAPSLTTQDITVELDETGSVSINVDGIDNGSSDNCSLTNLSLDISEFTCDNLGENTVTLTGEDEFGNSASATAIVTVVDNLAPSLTIQDITVELDETGSVSINVDDIDNGSSDNCSLTNLSLDITEFTCDNLGENTVTLTGEDEFGNSATATAIVTVVDNLAPTVVTQDITVELDETGSVFISVDDIDNGSSDNCSLTNLSLDITEFTCDNLGENTVTLTGEDEFGNSASATAVVTVEDNLAPSLTTQDITLDLAGNASISILPNDVLDQVTDNCTNSENITLSLDVDTFTSTGTYTVSLTGVDEEGNSISMSAQVVVDDTLGTNDVNFNSGLSLYPNPAIDRITIEHQNSPIDQVDVFDINGRLVKASREVQLDVSSLSSGVYIVKVRSNQKHAFIRFIKQ</sequence>
<dbReference type="InterPro" id="IPR016187">
    <property type="entry name" value="CTDL_fold"/>
</dbReference>
<keyword evidence="6" id="KW-1185">Reference proteome</keyword>
<dbReference type="PANTHER" id="PTHR24273:SF32">
    <property type="entry name" value="HYALIN"/>
    <property type="match status" value="1"/>
</dbReference>
<name>N1WV08_9FLAO</name>
<dbReference type="InterPro" id="IPR026444">
    <property type="entry name" value="Secre_tail"/>
</dbReference>
<dbReference type="InterPro" id="IPR001304">
    <property type="entry name" value="C-type_lectin-like"/>
</dbReference>
<dbReference type="NCBIfam" id="TIGR04183">
    <property type="entry name" value="Por_Secre_tail"/>
    <property type="match status" value="1"/>
</dbReference>
<evidence type="ECO:0000259" key="4">
    <source>
        <dbReference type="PROSITE" id="PS50825"/>
    </source>
</evidence>